<reference evidence="1" key="1">
    <citation type="journal article" date="2021" name="Microb. Physiol.">
        <title>Proteogenomic Insights into the Physiology of Marine, Sulfate-Reducing, Filamentous Desulfonema limicola and Desulfonema magnum.</title>
        <authorList>
            <person name="Schnaars V."/>
            <person name="Wohlbrand L."/>
            <person name="Scheve S."/>
            <person name="Hinrichs C."/>
            <person name="Reinhardt R."/>
            <person name="Rabus R."/>
        </authorList>
    </citation>
    <scope>NUCLEOTIDE SEQUENCE</scope>
    <source>
        <strain evidence="1">5ac10</strain>
    </source>
</reference>
<dbReference type="KEGG" id="dli:dnl_30480"/>
<dbReference type="AlphaFoldDB" id="A0A975B8W4"/>
<sequence>MKPKSATVFTEIESAHSCTSMKTRIETIFNCHQGKIQDTSQLYFHENKD</sequence>
<gene>
    <name evidence="1" type="ORF">dnl_30480</name>
</gene>
<name>A0A975B8W4_9BACT</name>
<evidence type="ECO:0000313" key="2">
    <source>
        <dbReference type="Proteomes" id="UP000663720"/>
    </source>
</evidence>
<dbReference type="EMBL" id="CP061799">
    <property type="protein sequence ID" value="QTA80735.1"/>
    <property type="molecule type" value="Genomic_DNA"/>
</dbReference>
<organism evidence="1 2">
    <name type="scientific">Desulfonema limicola</name>
    <dbReference type="NCBI Taxonomy" id="45656"/>
    <lineage>
        <taxon>Bacteria</taxon>
        <taxon>Pseudomonadati</taxon>
        <taxon>Thermodesulfobacteriota</taxon>
        <taxon>Desulfobacteria</taxon>
        <taxon>Desulfobacterales</taxon>
        <taxon>Desulfococcaceae</taxon>
        <taxon>Desulfonema</taxon>
    </lineage>
</organism>
<evidence type="ECO:0000313" key="1">
    <source>
        <dbReference type="EMBL" id="QTA80735.1"/>
    </source>
</evidence>
<protein>
    <submittedName>
        <fullName evidence="1">Uncharacterized protein</fullName>
    </submittedName>
</protein>
<accession>A0A975B8W4</accession>
<dbReference type="Proteomes" id="UP000663720">
    <property type="component" value="Chromosome"/>
</dbReference>
<proteinExistence type="predicted"/>
<keyword evidence="2" id="KW-1185">Reference proteome</keyword>